<keyword evidence="3" id="KW-0597">Phosphoprotein</keyword>
<dbReference type="InterPro" id="IPR050060">
    <property type="entry name" value="Phosphoglucosamine_mutase"/>
</dbReference>
<organism evidence="12 13">
    <name type="scientific">Aerophobetes bacterium</name>
    <dbReference type="NCBI Taxonomy" id="2030807"/>
    <lineage>
        <taxon>Bacteria</taxon>
        <taxon>Candidatus Aerophobota</taxon>
    </lineage>
</organism>
<dbReference type="GO" id="GO:0009252">
    <property type="term" value="P:peptidoglycan biosynthetic process"/>
    <property type="evidence" value="ECO:0007669"/>
    <property type="project" value="TreeGrafter"/>
</dbReference>
<evidence type="ECO:0000259" key="9">
    <source>
        <dbReference type="Pfam" id="PF02878"/>
    </source>
</evidence>
<evidence type="ECO:0000259" key="11">
    <source>
        <dbReference type="Pfam" id="PF02880"/>
    </source>
</evidence>
<dbReference type="Proteomes" id="UP000316360">
    <property type="component" value="Unassembled WGS sequence"/>
</dbReference>
<keyword evidence="6 12" id="KW-0413">Isomerase</keyword>
<name>A0A523RP65_UNCAE</name>
<feature type="domain" description="Alpha-D-phosphohexomutase alpha/beta/alpha" evidence="11">
    <location>
        <begin position="265"/>
        <end position="369"/>
    </location>
</feature>
<feature type="domain" description="Alpha-D-phosphohexomutase alpha/beta/alpha" evidence="10">
    <location>
        <begin position="160"/>
        <end position="259"/>
    </location>
</feature>
<dbReference type="PROSITE" id="PS00710">
    <property type="entry name" value="PGM_PMM"/>
    <property type="match status" value="1"/>
</dbReference>
<evidence type="ECO:0000256" key="7">
    <source>
        <dbReference type="RuleBase" id="RU004326"/>
    </source>
</evidence>
<dbReference type="GO" id="GO:0005829">
    <property type="term" value="C:cytosol"/>
    <property type="evidence" value="ECO:0007669"/>
    <property type="project" value="TreeGrafter"/>
</dbReference>
<comment type="caution">
    <text evidence="12">The sequence shown here is derived from an EMBL/GenBank/DDBJ whole genome shotgun (WGS) entry which is preliminary data.</text>
</comment>
<dbReference type="Pfam" id="PF02878">
    <property type="entry name" value="PGM_PMM_I"/>
    <property type="match status" value="1"/>
</dbReference>
<dbReference type="SUPFAM" id="SSF53738">
    <property type="entry name" value="Phosphoglucomutase, first 3 domains"/>
    <property type="match status" value="3"/>
</dbReference>
<dbReference type="InterPro" id="IPR016055">
    <property type="entry name" value="A-D-PHexomutase_a/b/a-I/II/III"/>
</dbReference>
<dbReference type="PANTHER" id="PTHR42946:SF1">
    <property type="entry name" value="PHOSPHOGLUCOMUTASE (ALPHA-D-GLUCOSE-1,6-BISPHOSPHATE-DEPENDENT)"/>
    <property type="match status" value="1"/>
</dbReference>
<keyword evidence="5 7" id="KW-0460">Magnesium</keyword>
<dbReference type="Pfam" id="PF02879">
    <property type="entry name" value="PGM_PMM_II"/>
    <property type="match status" value="1"/>
</dbReference>
<evidence type="ECO:0000259" key="8">
    <source>
        <dbReference type="Pfam" id="PF00408"/>
    </source>
</evidence>
<dbReference type="GO" id="GO:0006048">
    <property type="term" value="P:UDP-N-acetylglucosamine biosynthetic process"/>
    <property type="evidence" value="ECO:0007669"/>
    <property type="project" value="TreeGrafter"/>
</dbReference>
<feature type="domain" description="Alpha-D-phosphohexomutase alpha/beta/alpha" evidence="9">
    <location>
        <begin position="15"/>
        <end position="138"/>
    </location>
</feature>
<evidence type="ECO:0000256" key="4">
    <source>
        <dbReference type="ARBA" id="ARBA00022723"/>
    </source>
</evidence>
<dbReference type="Pfam" id="PF02880">
    <property type="entry name" value="PGM_PMM_III"/>
    <property type="match status" value="1"/>
</dbReference>
<evidence type="ECO:0000256" key="1">
    <source>
        <dbReference type="ARBA" id="ARBA00001946"/>
    </source>
</evidence>
<dbReference type="EMBL" id="SOKJ01000421">
    <property type="protein sequence ID" value="TET07469.1"/>
    <property type="molecule type" value="Genomic_DNA"/>
</dbReference>
<reference evidence="12 13" key="1">
    <citation type="submission" date="2019-03" db="EMBL/GenBank/DDBJ databases">
        <title>Metabolic potential of uncultured bacteria and archaea associated with petroleum seepage in deep-sea sediments.</title>
        <authorList>
            <person name="Dong X."/>
            <person name="Hubert C."/>
        </authorList>
    </citation>
    <scope>NUCLEOTIDE SEQUENCE [LARGE SCALE GENOMIC DNA]</scope>
    <source>
        <strain evidence="12">E44_bin7</strain>
    </source>
</reference>
<evidence type="ECO:0000313" key="13">
    <source>
        <dbReference type="Proteomes" id="UP000316360"/>
    </source>
</evidence>
<evidence type="ECO:0000256" key="3">
    <source>
        <dbReference type="ARBA" id="ARBA00022553"/>
    </source>
</evidence>
<protein>
    <submittedName>
        <fullName evidence="12">Phosphoglucosamine mutase</fullName>
        <ecNumber evidence="12">5.4.2.10</ecNumber>
    </submittedName>
</protein>
<dbReference type="Pfam" id="PF00408">
    <property type="entry name" value="PGM_PMM_IV"/>
    <property type="match status" value="1"/>
</dbReference>
<sequence>MKITESRMSSLMVSVSGVRGIVGEALIPEVVAKFSAAFGRLSQEEMIVVGSDTRTSNQMFRYAVFSGLLSSGCEVVDVGVCPTPSLQLMVEKLEASGGIAITGSHNPAEWNALKFIRSDGLFLYPEQGKLLLQIYAKERIPRVKWDEIRQVHHDNLAIENHLNKVLNTVPRRKIKDRRFKVVLDACNGAASLISPQLIRRLGCEAIELNCNPDGIFPHPPEPTPPNLKELSRVVKSEGADIGFAHDADADRVAVVTEKGEILPEDYSLLLTTKFVLSKRKGLVVTNLSTTQALDDIAGEFSSSVQRTKVGDIHVSRQMKEKKAVIGGEGNGGVIIPEVHYARDGIAAIALLLEYLAEANEPISKLADKLPCYYMVKKKLEFTKGDFSLLKARLRKEFKGEKLDFLDGVKITLKEGWIHIRPSGTEPVIRIITEAKTRKEAENLYQLALVQIR</sequence>
<gene>
    <name evidence="12" type="primary">glmM</name>
    <name evidence="12" type="ORF">E3J84_07410</name>
</gene>
<evidence type="ECO:0000259" key="10">
    <source>
        <dbReference type="Pfam" id="PF02879"/>
    </source>
</evidence>
<dbReference type="InterPro" id="IPR016066">
    <property type="entry name" value="A-D-PHexomutase_CS"/>
</dbReference>
<comment type="cofactor">
    <cofactor evidence="1">
        <name>Mg(2+)</name>
        <dbReference type="ChEBI" id="CHEBI:18420"/>
    </cofactor>
</comment>
<evidence type="ECO:0000256" key="5">
    <source>
        <dbReference type="ARBA" id="ARBA00022842"/>
    </source>
</evidence>
<evidence type="ECO:0000313" key="12">
    <source>
        <dbReference type="EMBL" id="TET07469.1"/>
    </source>
</evidence>
<comment type="similarity">
    <text evidence="2 7">Belongs to the phosphohexose mutase family.</text>
</comment>
<dbReference type="GO" id="GO:0005975">
    <property type="term" value="P:carbohydrate metabolic process"/>
    <property type="evidence" value="ECO:0007669"/>
    <property type="project" value="InterPro"/>
</dbReference>
<dbReference type="GO" id="GO:0008966">
    <property type="term" value="F:phosphoglucosamine mutase activity"/>
    <property type="evidence" value="ECO:0007669"/>
    <property type="project" value="UniProtKB-EC"/>
</dbReference>
<dbReference type="AlphaFoldDB" id="A0A523RP65"/>
<dbReference type="PANTHER" id="PTHR42946">
    <property type="entry name" value="PHOSPHOHEXOSE MUTASE"/>
    <property type="match status" value="1"/>
</dbReference>
<evidence type="ECO:0000256" key="6">
    <source>
        <dbReference type="ARBA" id="ARBA00023235"/>
    </source>
</evidence>
<dbReference type="EC" id="5.4.2.10" evidence="12"/>
<dbReference type="InterPro" id="IPR024086">
    <property type="entry name" value="GlmM_arc-type"/>
</dbReference>
<dbReference type="GO" id="GO:0004615">
    <property type="term" value="F:phosphomannomutase activity"/>
    <property type="evidence" value="ECO:0007669"/>
    <property type="project" value="TreeGrafter"/>
</dbReference>
<dbReference type="InterPro" id="IPR036900">
    <property type="entry name" value="A-D-PHexomutase_C_sf"/>
</dbReference>
<feature type="domain" description="Alpha-D-phosphohexomutase C-terminal" evidence="8">
    <location>
        <begin position="397"/>
        <end position="443"/>
    </location>
</feature>
<proteinExistence type="inferred from homology"/>
<dbReference type="InterPro" id="IPR005841">
    <property type="entry name" value="Alpha-D-phosphohexomutase_SF"/>
</dbReference>
<dbReference type="PRINTS" id="PR00509">
    <property type="entry name" value="PGMPMM"/>
</dbReference>
<dbReference type="SUPFAM" id="SSF55957">
    <property type="entry name" value="Phosphoglucomutase, C-terminal domain"/>
    <property type="match status" value="1"/>
</dbReference>
<accession>A0A523RP65</accession>
<evidence type="ECO:0000256" key="2">
    <source>
        <dbReference type="ARBA" id="ARBA00010231"/>
    </source>
</evidence>
<dbReference type="NCBIfam" id="TIGR03990">
    <property type="entry name" value="Arch_GlmM"/>
    <property type="match status" value="1"/>
</dbReference>
<keyword evidence="4 7" id="KW-0479">Metal-binding</keyword>
<dbReference type="InterPro" id="IPR005844">
    <property type="entry name" value="A-D-PHexomutase_a/b/a-I"/>
</dbReference>
<dbReference type="InterPro" id="IPR005845">
    <property type="entry name" value="A-D-PHexomutase_a/b/a-II"/>
</dbReference>
<dbReference type="GO" id="GO:0000287">
    <property type="term" value="F:magnesium ion binding"/>
    <property type="evidence" value="ECO:0007669"/>
    <property type="project" value="InterPro"/>
</dbReference>
<dbReference type="Gene3D" id="3.30.310.50">
    <property type="entry name" value="Alpha-D-phosphohexomutase, C-terminal domain"/>
    <property type="match status" value="1"/>
</dbReference>
<dbReference type="InterPro" id="IPR005846">
    <property type="entry name" value="A-D-PHexomutase_a/b/a-III"/>
</dbReference>
<dbReference type="InterPro" id="IPR005843">
    <property type="entry name" value="A-D-PHexomutase_C"/>
</dbReference>
<dbReference type="Gene3D" id="3.40.120.10">
    <property type="entry name" value="Alpha-D-Glucose-1,6-Bisphosphate, subunit A, domain 3"/>
    <property type="match status" value="3"/>
</dbReference>